<keyword evidence="3" id="KW-1185">Reference proteome</keyword>
<sequence>MSDNANPSGEPQEQAQEADAPQVFTAEYVEKLRKENAKHRTEAKANAEAAQRLAEIEDANKSETQRLSEALTAAERDRDSARTEALRLRIATKYGVSDEDADLFLTGSNEEALTKQAERLAARESDRKKNGNHVPREGTNPKSSGNNELNEFTRTLFRRND</sequence>
<evidence type="ECO:0000313" key="2">
    <source>
        <dbReference type="EMBL" id="MDH6279349.1"/>
    </source>
</evidence>
<evidence type="ECO:0000256" key="1">
    <source>
        <dbReference type="SAM" id="MobiDB-lite"/>
    </source>
</evidence>
<organism evidence="2 3">
    <name type="scientific">Prescottella agglutinans</name>
    <dbReference type="NCBI Taxonomy" id="1644129"/>
    <lineage>
        <taxon>Bacteria</taxon>
        <taxon>Bacillati</taxon>
        <taxon>Actinomycetota</taxon>
        <taxon>Actinomycetes</taxon>
        <taxon>Mycobacteriales</taxon>
        <taxon>Nocardiaceae</taxon>
        <taxon>Prescottella</taxon>
    </lineage>
</organism>
<feature type="region of interest" description="Disordered" evidence="1">
    <location>
        <begin position="35"/>
        <end position="81"/>
    </location>
</feature>
<proteinExistence type="predicted"/>
<evidence type="ECO:0008006" key="4">
    <source>
        <dbReference type="Google" id="ProtNLM"/>
    </source>
</evidence>
<comment type="caution">
    <text evidence="2">The sequence shown here is derived from an EMBL/GenBank/DDBJ whole genome shotgun (WGS) entry which is preliminary data.</text>
</comment>
<gene>
    <name evidence="2" type="ORF">M2280_000554</name>
</gene>
<dbReference type="Proteomes" id="UP001160334">
    <property type="component" value="Unassembled WGS sequence"/>
</dbReference>
<feature type="region of interest" description="Disordered" evidence="1">
    <location>
        <begin position="1"/>
        <end position="22"/>
    </location>
</feature>
<dbReference type="RefSeq" id="WP_280758717.1">
    <property type="nucleotide sequence ID" value="NZ_JARXVC010000001.1"/>
</dbReference>
<feature type="compositionally biased region" description="Basic and acidic residues" evidence="1">
    <location>
        <begin position="112"/>
        <end position="129"/>
    </location>
</feature>
<feature type="compositionally biased region" description="Basic and acidic residues" evidence="1">
    <location>
        <begin position="54"/>
        <end position="66"/>
    </location>
</feature>
<accession>A0ABT6M4W7</accession>
<reference evidence="2 3" key="1">
    <citation type="submission" date="2023-04" db="EMBL/GenBank/DDBJ databases">
        <title>Forest soil microbial communities from Buena Vista Peninsula, Colon Province, Panama.</title>
        <authorList>
            <person name="Bouskill N."/>
        </authorList>
    </citation>
    <scope>NUCLEOTIDE SEQUENCE [LARGE SCALE GENOMIC DNA]</scope>
    <source>
        <strain evidence="2 3">CFH S0262</strain>
    </source>
</reference>
<dbReference type="EMBL" id="JARXVC010000001">
    <property type="protein sequence ID" value="MDH6279349.1"/>
    <property type="molecule type" value="Genomic_DNA"/>
</dbReference>
<protein>
    <recommendedName>
        <fullName evidence="4">Scaffolding protein</fullName>
    </recommendedName>
</protein>
<feature type="region of interest" description="Disordered" evidence="1">
    <location>
        <begin position="108"/>
        <end position="161"/>
    </location>
</feature>
<feature type="compositionally biased region" description="Polar residues" evidence="1">
    <location>
        <begin position="140"/>
        <end position="153"/>
    </location>
</feature>
<name>A0ABT6M4W7_9NOCA</name>
<feature type="compositionally biased region" description="Low complexity" evidence="1">
    <location>
        <begin position="10"/>
        <end position="22"/>
    </location>
</feature>
<evidence type="ECO:0000313" key="3">
    <source>
        <dbReference type="Proteomes" id="UP001160334"/>
    </source>
</evidence>
<feature type="compositionally biased region" description="Basic and acidic residues" evidence="1">
    <location>
        <begin position="35"/>
        <end position="45"/>
    </location>
</feature>